<dbReference type="EMBL" id="JADEYS010000019">
    <property type="protein sequence ID" value="MBE9398860.1"/>
    <property type="molecule type" value="Genomic_DNA"/>
</dbReference>
<dbReference type="Gene3D" id="3.30.450.90">
    <property type="match status" value="1"/>
</dbReference>
<dbReference type="AlphaFoldDB" id="A0A8J7FC73"/>
<evidence type="ECO:0000313" key="4">
    <source>
        <dbReference type="Proteomes" id="UP000640333"/>
    </source>
</evidence>
<dbReference type="InterPro" id="IPR027417">
    <property type="entry name" value="P-loop_NTPase"/>
</dbReference>
<dbReference type="Proteomes" id="UP000640333">
    <property type="component" value="Unassembled WGS sequence"/>
</dbReference>
<name>A0A8J7FC73_9GAMM</name>
<reference evidence="3" key="1">
    <citation type="submission" date="2020-10" db="EMBL/GenBank/DDBJ databases">
        <title>Bacterium isolated from coastal waters sediment.</title>
        <authorList>
            <person name="Chen R.-J."/>
            <person name="Lu D.-C."/>
            <person name="Zhu K.-L."/>
            <person name="Du Z.-J."/>
        </authorList>
    </citation>
    <scope>NUCLEOTIDE SEQUENCE</scope>
    <source>
        <strain evidence="3">N1Y112</strain>
    </source>
</reference>
<organism evidence="3 4">
    <name type="scientific">Pontibacterium sinense</name>
    <dbReference type="NCBI Taxonomy" id="2781979"/>
    <lineage>
        <taxon>Bacteria</taxon>
        <taxon>Pseudomonadati</taxon>
        <taxon>Pseudomonadota</taxon>
        <taxon>Gammaproteobacteria</taxon>
        <taxon>Oceanospirillales</taxon>
        <taxon>Oceanospirillaceae</taxon>
        <taxon>Pontibacterium</taxon>
    </lineage>
</organism>
<accession>A0A8J7FC73</accession>
<dbReference type="PANTHER" id="PTHR30486">
    <property type="entry name" value="TWITCHING MOTILITY PROTEIN PILT"/>
    <property type="match status" value="1"/>
</dbReference>
<dbReference type="InterPro" id="IPR050921">
    <property type="entry name" value="T4SS_GSP_E_ATPase"/>
</dbReference>
<gene>
    <name evidence="3" type="ORF">IOQ59_16485</name>
</gene>
<sequence length="360" mass="39422">MQQAEQIRELMDACATLGASDLHLSHGLPATYRIRGQIRSSGEHQYNGAEVDAMARALMSELQQGQFRQDMTLDMGFSTQLGNRFRVNVYREQGNTALAIRYLDGSLKSTSELGLPPQMEYLAQLKSGLVLVCGATGSGKSTTLTAILNDINEHQAKHILTVEDPVEFVHQNKKSIVHQRELYTDVPNFASAVKAALREDPDVIMVGEMRDLETMRTALTAAETGHLVFSTLHTNDAVGVIERLIGSFPGNEQTVARQRIAHALKAVVAQNLVPTMDGKSRAVVAEILMVNTAVANLIESSKSKQIYSVMESSTREGMQTLDQALARVVRTKQITADAGRMLCRDLQTFERLLGAKGGAR</sequence>
<comment type="similarity">
    <text evidence="1">Belongs to the GSP E family.</text>
</comment>
<dbReference type="GO" id="GO:0005524">
    <property type="term" value="F:ATP binding"/>
    <property type="evidence" value="ECO:0007669"/>
    <property type="project" value="InterPro"/>
</dbReference>
<dbReference type="NCBIfam" id="TIGR01420">
    <property type="entry name" value="pilT_fam"/>
    <property type="match status" value="1"/>
</dbReference>
<dbReference type="InterPro" id="IPR001482">
    <property type="entry name" value="T2SS/T4SS_dom"/>
</dbReference>
<dbReference type="CDD" id="cd01131">
    <property type="entry name" value="PilT"/>
    <property type="match status" value="1"/>
</dbReference>
<protein>
    <submittedName>
        <fullName evidence="3">PilT/PilU family type 4a pilus ATPase</fullName>
    </submittedName>
</protein>
<dbReference type="Pfam" id="PF00437">
    <property type="entry name" value="T2SSE"/>
    <property type="match status" value="1"/>
</dbReference>
<keyword evidence="4" id="KW-1185">Reference proteome</keyword>
<dbReference type="PROSITE" id="PS00662">
    <property type="entry name" value="T2SP_E"/>
    <property type="match status" value="1"/>
</dbReference>
<feature type="domain" description="Bacterial type II secretion system protein E" evidence="2">
    <location>
        <begin position="197"/>
        <end position="211"/>
    </location>
</feature>
<dbReference type="PANTHER" id="PTHR30486:SF6">
    <property type="entry name" value="TYPE IV PILUS RETRACTATION ATPASE PILT"/>
    <property type="match status" value="1"/>
</dbReference>
<evidence type="ECO:0000259" key="2">
    <source>
        <dbReference type="PROSITE" id="PS00662"/>
    </source>
</evidence>
<comment type="caution">
    <text evidence="3">The sequence shown here is derived from an EMBL/GenBank/DDBJ whole genome shotgun (WGS) entry which is preliminary data.</text>
</comment>
<dbReference type="GO" id="GO:0016887">
    <property type="term" value="F:ATP hydrolysis activity"/>
    <property type="evidence" value="ECO:0007669"/>
    <property type="project" value="InterPro"/>
</dbReference>
<dbReference type="SUPFAM" id="SSF52540">
    <property type="entry name" value="P-loop containing nucleoside triphosphate hydrolases"/>
    <property type="match status" value="1"/>
</dbReference>
<evidence type="ECO:0000256" key="1">
    <source>
        <dbReference type="ARBA" id="ARBA00006611"/>
    </source>
</evidence>
<dbReference type="Gene3D" id="3.40.50.300">
    <property type="entry name" value="P-loop containing nucleotide triphosphate hydrolases"/>
    <property type="match status" value="1"/>
</dbReference>
<evidence type="ECO:0000313" key="3">
    <source>
        <dbReference type="EMBL" id="MBE9398860.1"/>
    </source>
</evidence>
<dbReference type="InterPro" id="IPR006321">
    <property type="entry name" value="PilT/PilU"/>
</dbReference>
<proteinExistence type="inferred from homology"/>